<dbReference type="RefSeq" id="WP_159443742.1">
    <property type="nucleotide sequence ID" value="NZ_FUWY01000003.1"/>
</dbReference>
<dbReference type="EMBL" id="FUWY01000003">
    <property type="protein sequence ID" value="SJZ67669.1"/>
    <property type="molecule type" value="Genomic_DNA"/>
</dbReference>
<dbReference type="Proteomes" id="UP000243297">
    <property type="component" value="Unassembled WGS sequence"/>
</dbReference>
<organism evidence="2 3">
    <name type="scientific">Anaerorhabdus furcosa</name>
    <dbReference type="NCBI Taxonomy" id="118967"/>
    <lineage>
        <taxon>Bacteria</taxon>
        <taxon>Bacillati</taxon>
        <taxon>Bacillota</taxon>
        <taxon>Erysipelotrichia</taxon>
        <taxon>Erysipelotrichales</taxon>
        <taxon>Erysipelotrichaceae</taxon>
        <taxon>Anaerorhabdus</taxon>
    </lineage>
</organism>
<accession>A0A1T4MKV5</accession>
<dbReference type="InterPro" id="IPR002901">
    <property type="entry name" value="MGlyc_endo_b_GlcNAc-like_dom"/>
</dbReference>
<evidence type="ECO:0000259" key="1">
    <source>
        <dbReference type="Pfam" id="PF01832"/>
    </source>
</evidence>
<protein>
    <submittedName>
        <fullName evidence="2">Mannosyl-glycoprotein endo-beta-N-acetylglucosaminidase</fullName>
    </submittedName>
</protein>
<gene>
    <name evidence="2" type="ORF">SAMN02745191_1294</name>
</gene>
<dbReference type="AlphaFoldDB" id="A0A1T4MKV5"/>
<dbReference type="STRING" id="118967.SAMN02745191_1294"/>
<name>A0A1T4MKV5_9FIRM</name>
<sequence length="230" mass="25176">MIKKSIGSTLLILGLIFGHLPFITVVEAEQPSACTPQPTEPITPGATDSQDTAIGLLPCDQSISTTDKFNQELINLLDEQAIKVEEAKREAIDGSLKGAMSGQIELFYDYAIESGIDPVYAVALAAWETGDGSSNICINKHNFGGMRSGGEWTRFESKEAGIKAFIDLLVSYKEKGSDTPEKMAARYAPGSDTWAPNVRKIMKRINNAIEKKQSEVRESYQILIDELSKK</sequence>
<dbReference type="Pfam" id="PF01832">
    <property type="entry name" value="Glucosaminidase"/>
    <property type="match status" value="1"/>
</dbReference>
<evidence type="ECO:0000313" key="2">
    <source>
        <dbReference type="EMBL" id="SJZ67669.1"/>
    </source>
</evidence>
<reference evidence="3" key="1">
    <citation type="submission" date="2017-02" db="EMBL/GenBank/DDBJ databases">
        <authorList>
            <person name="Varghese N."/>
            <person name="Submissions S."/>
        </authorList>
    </citation>
    <scope>NUCLEOTIDE SEQUENCE [LARGE SCALE GENOMIC DNA]</scope>
    <source>
        <strain evidence="3">ATCC 25662</strain>
    </source>
</reference>
<feature type="domain" description="Mannosyl-glycoprotein endo-beta-N-acetylglucosamidase-like" evidence="1">
    <location>
        <begin position="106"/>
        <end position="206"/>
    </location>
</feature>
<evidence type="ECO:0000313" key="3">
    <source>
        <dbReference type="Proteomes" id="UP000243297"/>
    </source>
</evidence>
<dbReference type="OrthoDB" id="144170at2"/>
<dbReference type="GO" id="GO:0004040">
    <property type="term" value="F:amidase activity"/>
    <property type="evidence" value="ECO:0007669"/>
    <property type="project" value="InterPro"/>
</dbReference>
<keyword evidence="3" id="KW-1185">Reference proteome</keyword>
<proteinExistence type="predicted"/>